<dbReference type="KEGG" id="sfy:GFH48_19005"/>
<dbReference type="RefSeq" id="WP_153289354.1">
    <property type="nucleotide sequence ID" value="NZ_CP045643.1"/>
</dbReference>
<proteinExistence type="predicted"/>
<protein>
    <submittedName>
        <fullName evidence="1">Uncharacterized protein</fullName>
    </submittedName>
</protein>
<keyword evidence="2" id="KW-1185">Reference proteome</keyword>
<evidence type="ECO:0000313" key="2">
    <source>
        <dbReference type="Proteomes" id="UP000326179"/>
    </source>
</evidence>
<evidence type="ECO:0000313" key="1">
    <source>
        <dbReference type="EMBL" id="QFZ75078.1"/>
    </source>
</evidence>
<sequence length="69" mass="7516">MTTWKERHDAAVQKQNAAQKAYQEATDERAQALIDGEVELGSQAAVARELGVTRAGINRAINALKAKRP</sequence>
<name>A0A5Q0LDR9_9ACTN</name>
<gene>
    <name evidence="1" type="ORF">GFH48_19005</name>
</gene>
<accession>A0A5Q0LDR9</accession>
<reference evidence="1 2" key="1">
    <citation type="submission" date="2019-10" db="EMBL/GenBank/DDBJ databases">
        <title>A novel species.</title>
        <authorList>
            <person name="Gao J."/>
        </authorList>
    </citation>
    <scope>NUCLEOTIDE SEQUENCE [LARGE SCALE GENOMIC DNA]</scope>
    <source>
        <strain evidence="1 2">QMT-28</strain>
    </source>
</reference>
<organism evidence="1 2">
    <name type="scientific">Streptomyces fagopyri</name>
    <dbReference type="NCBI Taxonomy" id="2662397"/>
    <lineage>
        <taxon>Bacteria</taxon>
        <taxon>Bacillati</taxon>
        <taxon>Actinomycetota</taxon>
        <taxon>Actinomycetes</taxon>
        <taxon>Kitasatosporales</taxon>
        <taxon>Streptomycetaceae</taxon>
        <taxon>Streptomyces</taxon>
    </lineage>
</organism>
<dbReference type="EMBL" id="CP045643">
    <property type="protein sequence ID" value="QFZ75078.1"/>
    <property type="molecule type" value="Genomic_DNA"/>
</dbReference>
<dbReference type="AlphaFoldDB" id="A0A5Q0LDR9"/>
<dbReference type="Proteomes" id="UP000326179">
    <property type="component" value="Chromosome"/>
</dbReference>